<gene>
    <name evidence="1" type="ORF">MT2528_2908</name>
    <name evidence="2" type="ORF">NVI5450_3101</name>
</gene>
<reference evidence="2 4" key="1">
    <citation type="submission" date="2016-11" db="EMBL/GenBank/DDBJ databases">
        <authorList>
            <person name="Jaros S."/>
            <person name="Januszkiewicz K."/>
            <person name="Wedrychowicz H."/>
        </authorList>
    </citation>
    <scope>NUCLEOTIDE SEQUENCE [LARGE SCALE GENOMIC DNA]</scope>
    <source>
        <strain evidence="2">NVI 5450</strain>
    </source>
</reference>
<accession>A0A1L0A7B7</accession>
<evidence type="ECO:0000313" key="3">
    <source>
        <dbReference type="Proteomes" id="UP000182660"/>
    </source>
</evidence>
<dbReference type="Proteomes" id="UP000182660">
    <property type="component" value="Unassembled WGS sequence"/>
</dbReference>
<sequence length="89" mass="10621">MNQDKLYDEALKEITCHAMLHTFMKIQYKDGFTPYHERNDILIKYLKEKQHLSKFKSCKKEIKTMLFFAREGGDLLAILSDINHISINW</sequence>
<dbReference type="AlphaFoldDB" id="A0A1L0A7B7"/>
<proteinExistence type="predicted"/>
<reference evidence="1 3" key="2">
    <citation type="submission" date="2016-11" db="EMBL/GenBank/DDBJ databases">
        <authorList>
            <person name="Klemetsen T."/>
        </authorList>
    </citation>
    <scope>NUCLEOTIDE SEQUENCE [LARGE SCALE GENOMIC DNA]</scope>
    <source>
        <strain evidence="1">MT 2528</strain>
    </source>
</reference>
<dbReference type="Proteomes" id="UP000183794">
    <property type="component" value="Unassembled WGS sequence"/>
</dbReference>
<evidence type="ECO:0000313" key="4">
    <source>
        <dbReference type="Proteomes" id="UP000183794"/>
    </source>
</evidence>
<organism evidence="2 4">
    <name type="scientific">Moritella viscosa</name>
    <dbReference type="NCBI Taxonomy" id="80854"/>
    <lineage>
        <taxon>Bacteria</taxon>
        <taxon>Pseudomonadati</taxon>
        <taxon>Pseudomonadota</taxon>
        <taxon>Gammaproteobacteria</taxon>
        <taxon>Alteromonadales</taxon>
        <taxon>Moritellaceae</taxon>
        <taxon>Moritella</taxon>
    </lineage>
</organism>
<keyword evidence="3" id="KW-1185">Reference proteome</keyword>
<evidence type="ECO:0000313" key="1">
    <source>
        <dbReference type="EMBL" id="SGY95074.1"/>
    </source>
</evidence>
<protein>
    <submittedName>
        <fullName evidence="2">Uncharacterized protein</fullName>
    </submittedName>
</protein>
<dbReference type="RefSeq" id="WP_170860774.1">
    <property type="nucleotide sequence ID" value="NZ_CAWQZC010000033.1"/>
</dbReference>
<dbReference type="GeneID" id="61296742"/>
<dbReference type="EMBL" id="FPLJ01000064">
    <property type="protein sequence ID" value="SGY95074.1"/>
    <property type="molecule type" value="Genomic_DNA"/>
</dbReference>
<name>A0A1L0A7B7_9GAMM</name>
<dbReference type="EMBL" id="FPLD01000083">
    <property type="protein sequence ID" value="SGZ06766.1"/>
    <property type="molecule type" value="Genomic_DNA"/>
</dbReference>
<evidence type="ECO:0000313" key="2">
    <source>
        <dbReference type="EMBL" id="SGZ06766.1"/>
    </source>
</evidence>